<dbReference type="AlphaFoldDB" id="A0A1H9W1N0"/>
<sequence length="248" mass="26845">MTRPVSRRAVLGGAAAAAGVVLGGPAAGASQADLSLPATRLARRAHELVARTHQPFLHNHSVRSFLFARAAADRQGRRPDADYDAELVFLICVLHDMGLTDEGNTDQRFEVAGADLAARFLEEQGLTDRRVDTVWEAIALHTSPQVHESPVFRRRRPAEIGIALTGIGIDVLGVGADRLPPGFADRVHARHPRLGGSRALTEAILGQALANPRKAPPMTLPGEILHQRHPSLPYRTWDMTLDASTWAD</sequence>
<keyword evidence="2" id="KW-0378">Hydrolase</keyword>
<dbReference type="STRING" id="402600.SAMN05216188_1307"/>
<keyword evidence="3" id="KW-1185">Reference proteome</keyword>
<dbReference type="PANTHER" id="PTHR35569:SF1">
    <property type="entry name" value="CYANAMIDE HYDRATASE DDI2-RELATED"/>
    <property type="match status" value="1"/>
</dbReference>
<evidence type="ECO:0000313" key="2">
    <source>
        <dbReference type="EMBL" id="SES27870.1"/>
    </source>
</evidence>
<reference evidence="3" key="1">
    <citation type="submission" date="2016-10" db="EMBL/GenBank/DDBJ databases">
        <authorList>
            <person name="Varghese N."/>
            <person name="Submissions S."/>
        </authorList>
    </citation>
    <scope>NUCLEOTIDE SEQUENCE [LARGE SCALE GENOMIC DNA]</scope>
    <source>
        <strain evidence="3">CGMCC 4.3525</strain>
    </source>
</reference>
<organism evidence="2 3">
    <name type="scientific">Lentzea xinjiangensis</name>
    <dbReference type="NCBI Taxonomy" id="402600"/>
    <lineage>
        <taxon>Bacteria</taxon>
        <taxon>Bacillati</taxon>
        <taxon>Actinomycetota</taxon>
        <taxon>Actinomycetes</taxon>
        <taxon>Pseudonocardiales</taxon>
        <taxon>Pseudonocardiaceae</taxon>
        <taxon>Lentzea</taxon>
    </lineage>
</organism>
<dbReference type="OrthoDB" id="8478129at2"/>
<dbReference type="InterPro" id="IPR006674">
    <property type="entry name" value="HD_domain"/>
</dbReference>
<dbReference type="PROSITE" id="PS51318">
    <property type="entry name" value="TAT"/>
    <property type="match status" value="1"/>
</dbReference>
<dbReference type="Gene3D" id="1.10.3210.10">
    <property type="entry name" value="Hypothetical protein af1432"/>
    <property type="match status" value="1"/>
</dbReference>
<dbReference type="RefSeq" id="WP_089960858.1">
    <property type="nucleotide sequence ID" value="NZ_FOFR01000030.1"/>
</dbReference>
<dbReference type="PANTHER" id="PTHR35569">
    <property type="entry name" value="CYANAMIDE HYDRATASE DDI2-RELATED"/>
    <property type="match status" value="1"/>
</dbReference>
<dbReference type="GO" id="GO:0016787">
    <property type="term" value="F:hydrolase activity"/>
    <property type="evidence" value="ECO:0007669"/>
    <property type="project" value="UniProtKB-KW"/>
</dbReference>
<proteinExistence type="predicted"/>
<dbReference type="Pfam" id="PF01966">
    <property type="entry name" value="HD"/>
    <property type="match status" value="1"/>
</dbReference>
<evidence type="ECO:0000259" key="1">
    <source>
        <dbReference type="Pfam" id="PF01966"/>
    </source>
</evidence>
<dbReference type="EMBL" id="FOFR01000030">
    <property type="protein sequence ID" value="SES27870.1"/>
    <property type="molecule type" value="Genomic_DNA"/>
</dbReference>
<accession>A0A1H9W1N0</accession>
<dbReference type="InterPro" id="IPR006311">
    <property type="entry name" value="TAT_signal"/>
</dbReference>
<dbReference type="Proteomes" id="UP000199352">
    <property type="component" value="Unassembled WGS sequence"/>
</dbReference>
<dbReference type="SUPFAM" id="SSF109604">
    <property type="entry name" value="HD-domain/PDEase-like"/>
    <property type="match status" value="1"/>
</dbReference>
<evidence type="ECO:0000313" key="3">
    <source>
        <dbReference type="Proteomes" id="UP000199352"/>
    </source>
</evidence>
<protein>
    <submittedName>
        <fullName evidence="2">Metal dependent phosphohydrolase</fullName>
    </submittedName>
</protein>
<gene>
    <name evidence="2" type="ORF">SAMN05216188_1307</name>
</gene>
<feature type="domain" description="HD" evidence="1">
    <location>
        <begin position="59"/>
        <end position="148"/>
    </location>
</feature>
<name>A0A1H9W1N0_9PSEU</name>